<protein>
    <submittedName>
        <fullName evidence="1">Uncharacterized protein</fullName>
    </submittedName>
</protein>
<comment type="caution">
    <text evidence="1">The sequence shown here is derived from an EMBL/GenBank/DDBJ whole genome shotgun (WGS) entry which is preliminary data.</text>
</comment>
<organism evidence="1 2">
    <name type="scientific">Labedaea rhizosphaerae</name>
    <dbReference type="NCBI Taxonomy" id="598644"/>
    <lineage>
        <taxon>Bacteria</taxon>
        <taxon>Bacillati</taxon>
        <taxon>Actinomycetota</taxon>
        <taxon>Actinomycetes</taxon>
        <taxon>Pseudonocardiales</taxon>
        <taxon>Pseudonocardiaceae</taxon>
        <taxon>Labedaea</taxon>
    </lineage>
</organism>
<evidence type="ECO:0000313" key="1">
    <source>
        <dbReference type="EMBL" id="TDP89621.1"/>
    </source>
</evidence>
<dbReference type="Proteomes" id="UP000295444">
    <property type="component" value="Unassembled WGS sequence"/>
</dbReference>
<evidence type="ECO:0000313" key="2">
    <source>
        <dbReference type="Proteomes" id="UP000295444"/>
    </source>
</evidence>
<proteinExistence type="predicted"/>
<reference evidence="1 2" key="1">
    <citation type="submission" date="2019-03" db="EMBL/GenBank/DDBJ databases">
        <title>Genomic Encyclopedia of Type Strains, Phase IV (KMG-IV): sequencing the most valuable type-strain genomes for metagenomic binning, comparative biology and taxonomic classification.</title>
        <authorList>
            <person name="Goeker M."/>
        </authorList>
    </citation>
    <scope>NUCLEOTIDE SEQUENCE [LARGE SCALE GENOMIC DNA]</scope>
    <source>
        <strain evidence="1 2">DSM 45361</strain>
    </source>
</reference>
<keyword evidence="2" id="KW-1185">Reference proteome</keyword>
<name>A0A4R6RRZ2_LABRH</name>
<accession>A0A4R6RRZ2</accession>
<dbReference type="AlphaFoldDB" id="A0A4R6RRZ2"/>
<dbReference type="EMBL" id="SNXZ01000012">
    <property type="protein sequence ID" value="TDP89621.1"/>
    <property type="molecule type" value="Genomic_DNA"/>
</dbReference>
<sequence length="44" mass="4283">MATSCQMGIGAAPGDCPANGTHHLAGALRLDPTAAVAPNVDLVP</sequence>
<gene>
    <name evidence="1" type="ORF">EV186_11221</name>
</gene>